<organism evidence="3 4">
    <name type="scientific">Halorubellus litoreus</name>
    <dbReference type="NCBI Taxonomy" id="755308"/>
    <lineage>
        <taxon>Archaea</taxon>
        <taxon>Methanobacteriati</taxon>
        <taxon>Methanobacteriota</taxon>
        <taxon>Stenosarchaea group</taxon>
        <taxon>Halobacteria</taxon>
        <taxon>Halobacteriales</taxon>
        <taxon>Halorubellaceae</taxon>
        <taxon>Halorubellus</taxon>
    </lineage>
</organism>
<gene>
    <name evidence="3" type="ORF">ACFQGB_13755</name>
</gene>
<feature type="coiled-coil region" evidence="1">
    <location>
        <begin position="153"/>
        <end position="223"/>
    </location>
</feature>
<dbReference type="Gene3D" id="1.20.1270.390">
    <property type="match status" value="1"/>
</dbReference>
<name>A0ABD5VFT3_9EURY</name>
<accession>A0ABD5VFT3</accession>
<keyword evidence="2" id="KW-0472">Membrane</keyword>
<sequence length="258" mass="27385">MLALSTVAVPAAAVSVDSEDVPSEAEAGTGYEASVTLTDLYTDNNKWQLNASTELTGDPLWTIEYVGVEGDVTETVTRTGQNVTVSERTVESPTSEVRVTVEGTVPEVGNWSYEPRPSFLAMELAQVPVTSDGSTGAPSTIETWTAAHYTADSQNAREAIESATEAIASAEDAGGDVSDAEDSLADAKRFYRNEDFDAAVDNAEDAQEQASDAEQAAQSSQQTQQLLVYAGVGVVVLLLIGGGVYWYRQNQQDTSRLG</sequence>
<feature type="transmembrane region" description="Helical" evidence="2">
    <location>
        <begin position="226"/>
        <end position="247"/>
    </location>
</feature>
<comment type="caution">
    <text evidence="3">The sequence shown here is derived from an EMBL/GenBank/DDBJ whole genome shotgun (WGS) entry which is preliminary data.</text>
</comment>
<proteinExistence type="predicted"/>
<evidence type="ECO:0000313" key="4">
    <source>
        <dbReference type="Proteomes" id="UP001596395"/>
    </source>
</evidence>
<dbReference type="RefSeq" id="WP_336350879.1">
    <property type="nucleotide sequence ID" value="NZ_JAZAQL010000002.1"/>
</dbReference>
<reference evidence="3 4" key="1">
    <citation type="journal article" date="2019" name="Int. J. Syst. Evol. Microbiol.">
        <title>The Global Catalogue of Microorganisms (GCM) 10K type strain sequencing project: providing services to taxonomists for standard genome sequencing and annotation.</title>
        <authorList>
            <consortium name="The Broad Institute Genomics Platform"/>
            <consortium name="The Broad Institute Genome Sequencing Center for Infectious Disease"/>
            <person name="Wu L."/>
            <person name="Ma J."/>
        </authorList>
    </citation>
    <scope>NUCLEOTIDE SEQUENCE [LARGE SCALE GENOMIC DNA]</scope>
    <source>
        <strain evidence="3 4">GX26</strain>
    </source>
</reference>
<keyword evidence="1" id="KW-0175">Coiled coil</keyword>
<keyword evidence="2" id="KW-1133">Transmembrane helix</keyword>
<evidence type="ECO:0000256" key="2">
    <source>
        <dbReference type="SAM" id="Phobius"/>
    </source>
</evidence>
<keyword evidence="2" id="KW-0812">Transmembrane</keyword>
<keyword evidence="4" id="KW-1185">Reference proteome</keyword>
<protein>
    <submittedName>
        <fullName evidence="3">Uncharacterized protein</fullName>
    </submittedName>
</protein>
<evidence type="ECO:0000313" key="3">
    <source>
        <dbReference type="EMBL" id="MFC6953931.1"/>
    </source>
</evidence>
<dbReference type="AlphaFoldDB" id="A0ABD5VFT3"/>
<dbReference type="EMBL" id="JBHSXN010000002">
    <property type="protein sequence ID" value="MFC6953931.1"/>
    <property type="molecule type" value="Genomic_DNA"/>
</dbReference>
<dbReference type="Proteomes" id="UP001596395">
    <property type="component" value="Unassembled WGS sequence"/>
</dbReference>
<evidence type="ECO:0000256" key="1">
    <source>
        <dbReference type="SAM" id="Coils"/>
    </source>
</evidence>